<dbReference type="EMBL" id="LT629750">
    <property type="protein sequence ID" value="SDT58414.1"/>
    <property type="molecule type" value="Genomic_DNA"/>
</dbReference>
<dbReference type="RefSeq" id="WP_100383186.1">
    <property type="nucleotide sequence ID" value="NZ_LT629750.1"/>
</dbReference>
<sequence length="100" mass="11190">MEYAAVAVAMLGWTTGVTFRFRFLLGVIMLLLVISLILSVSRSYGFRDAALVIMVPQAILQGSYFLGLVSRAVFTVVQRRLIDFSRAGAEAEHLRRHRDS</sequence>
<accession>A0A1H2BJU2</accession>
<gene>
    <name evidence="2" type="ORF">SAMN05444158_7252</name>
</gene>
<feature type="transmembrane region" description="Helical" evidence="1">
    <location>
        <begin position="58"/>
        <end position="77"/>
    </location>
</feature>
<name>A0A1H2BJU2_9BRAD</name>
<keyword evidence="1" id="KW-0472">Membrane</keyword>
<evidence type="ECO:0000313" key="3">
    <source>
        <dbReference type="Proteomes" id="UP000243904"/>
    </source>
</evidence>
<proteinExistence type="predicted"/>
<keyword evidence="1" id="KW-0812">Transmembrane</keyword>
<protein>
    <submittedName>
        <fullName evidence="2">Uncharacterized protein</fullName>
    </submittedName>
</protein>
<keyword evidence="3" id="KW-1185">Reference proteome</keyword>
<evidence type="ECO:0000313" key="2">
    <source>
        <dbReference type="EMBL" id="SDT58414.1"/>
    </source>
</evidence>
<keyword evidence="1" id="KW-1133">Transmembrane helix</keyword>
<dbReference type="AlphaFoldDB" id="A0A1H2BJU2"/>
<organism evidence="2 3">
    <name type="scientific">Bradyrhizobium canariense</name>
    <dbReference type="NCBI Taxonomy" id="255045"/>
    <lineage>
        <taxon>Bacteria</taxon>
        <taxon>Pseudomonadati</taxon>
        <taxon>Pseudomonadota</taxon>
        <taxon>Alphaproteobacteria</taxon>
        <taxon>Hyphomicrobiales</taxon>
        <taxon>Nitrobacteraceae</taxon>
        <taxon>Bradyrhizobium</taxon>
    </lineage>
</organism>
<reference evidence="3" key="1">
    <citation type="submission" date="2016-10" db="EMBL/GenBank/DDBJ databases">
        <authorList>
            <person name="Varghese N."/>
            <person name="Submissions S."/>
        </authorList>
    </citation>
    <scope>NUCLEOTIDE SEQUENCE [LARGE SCALE GENOMIC DNA]</scope>
    <source>
        <strain evidence="3">GAS369</strain>
    </source>
</reference>
<dbReference type="Proteomes" id="UP000243904">
    <property type="component" value="Chromosome I"/>
</dbReference>
<evidence type="ECO:0000256" key="1">
    <source>
        <dbReference type="SAM" id="Phobius"/>
    </source>
</evidence>
<feature type="transmembrane region" description="Helical" evidence="1">
    <location>
        <begin position="21"/>
        <end position="38"/>
    </location>
</feature>